<reference evidence="2 3" key="1">
    <citation type="submission" date="2018-09" db="EMBL/GenBank/DDBJ databases">
        <title>Bacillus saliacetes sp. nov., isolated from Thai shrimp paste (Ka-pi).</title>
        <authorList>
            <person name="Daroonpunt R."/>
            <person name="Tanasupawat S."/>
            <person name="Yiamsombut S."/>
        </authorList>
    </citation>
    <scope>NUCLEOTIDE SEQUENCE [LARGE SCALE GENOMIC DNA]</scope>
    <source>
        <strain evidence="2 3">SKP7-4</strain>
    </source>
</reference>
<comment type="caution">
    <text evidence="2">The sequence shown here is derived from an EMBL/GenBank/DDBJ whole genome shotgun (WGS) entry which is preliminary data.</text>
</comment>
<dbReference type="OrthoDB" id="1912744at2"/>
<keyword evidence="1" id="KW-0472">Membrane</keyword>
<organism evidence="2 3">
    <name type="scientific">Bacillus salacetis</name>
    <dbReference type="NCBI Taxonomy" id="2315464"/>
    <lineage>
        <taxon>Bacteria</taxon>
        <taxon>Bacillati</taxon>
        <taxon>Bacillota</taxon>
        <taxon>Bacilli</taxon>
        <taxon>Bacillales</taxon>
        <taxon>Bacillaceae</taxon>
        <taxon>Bacillus</taxon>
    </lineage>
</organism>
<dbReference type="RefSeq" id="WP_119549314.1">
    <property type="nucleotide sequence ID" value="NZ_QXIR01000041.1"/>
</dbReference>
<evidence type="ECO:0000313" key="2">
    <source>
        <dbReference type="EMBL" id="RIW28700.1"/>
    </source>
</evidence>
<gene>
    <name evidence="2" type="ORF">D3H55_21235</name>
</gene>
<feature type="transmembrane region" description="Helical" evidence="1">
    <location>
        <begin position="75"/>
        <end position="99"/>
    </location>
</feature>
<dbReference type="AlphaFoldDB" id="A0A3A1QNT3"/>
<keyword evidence="1" id="KW-1133">Transmembrane helix</keyword>
<feature type="transmembrane region" description="Helical" evidence="1">
    <location>
        <begin position="145"/>
        <end position="168"/>
    </location>
</feature>
<dbReference type="EMBL" id="QXIR01000041">
    <property type="protein sequence ID" value="RIW28700.1"/>
    <property type="molecule type" value="Genomic_DNA"/>
</dbReference>
<sequence length="268" mass="30158">MDSSRRNDKQFDVELDNLEKEIGFKLDEYDVEYPSEAEMMRTIEAVRPFVPVKENRWKGFSKNVQSLMKKSYQEVFYFSPLFWILNLLFLSICLSAVTIADQNPYAALMLFAPLPTITGLFEILKSRQSGMAELELSFKYSLQEIILSKMFIIGGFNIGINLIATAALSVFAEDAGMGKLLLYWMTPFTVITGISFLIASRLRHLHAVTAALVIWIGSGVMLSNTAVIEKLEAVPAAVYVLVILAAVVCTALQANRLYKRGVNYEFNH</sequence>
<keyword evidence="3" id="KW-1185">Reference proteome</keyword>
<proteinExistence type="predicted"/>
<name>A0A3A1QNT3_9BACI</name>
<accession>A0A3A1QNT3</accession>
<keyword evidence="1" id="KW-0812">Transmembrane</keyword>
<evidence type="ECO:0000256" key="1">
    <source>
        <dbReference type="SAM" id="Phobius"/>
    </source>
</evidence>
<evidence type="ECO:0008006" key="4">
    <source>
        <dbReference type="Google" id="ProtNLM"/>
    </source>
</evidence>
<feature type="transmembrane region" description="Helical" evidence="1">
    <location>
        <begin position="180"/>
        <end position="198"/>
    </location>
</feature>
<feature type="transmembrane region" description="Helical" evidence="1">
    <location>
        <begin position="205"/>
        <end position="227"/>
    </location>
</feature>
<feature type="transmembrane region" description="Helical" evidence="1">
    <location>
        <begin position="233"/>
        <end position="252"/>
    </location>
</feature>
<dbReference type="Proteomes" id="UP000265801">
    <property type="component" value="Unassembled WGS sequence"/>
</dbReference>
<protein>
    <recommendedName>
        <fullName evidence="4">ABC-2 transporter permease</fullName>
    </recommendedName>
</protein>
<feature type="transmembrane region" description="Helical" evidence="1">
    <location>
        <begin position="105"/>
        <end position="124"/>
    </location>
</feature>
<evidence type="ECO:0000313" key="3">
    <source>
        <dbReference type="Proteomes" id="UP000265801"/>
    </source>
</evidence>